<evidence type="ECO:0000259" key="3">
    <source>
        <dbReference type="PROSITE" id="PS50966"/>
    </source>
</evidence>
<dbReference type="Gene3D" id="3.40.50.300">
    <property type="entry name" value="P-loop containing nucleotide triphosphate hydrolases"/>
    <property type="match status" value="1"/>
</dbReference>
<dbReference type="GO" id="GO:0005524">
    <property type="term" value="F:ATP binding"/>
    <property type="evidence" value="ECO:0007669"/>
    <property type="project" value="InterPro"/>
</dbReference>
<dbReference type="Gene3D" id="3.40.50.10810">
    <property type="entry name" value="Tandem AAA-ATPase domain"/>
    <property type="match status" value="1"/>
</dbReference>
<organism evidence="7 8">
    <name type="scientific">Lactobacillus gallinarum</name>
    <dbReference type="NCBI Taxonomy" id="52242"/>
    <lineage>
        <taxon>Bacteria</taxon>
        <taxon>Bacillati</taxon>
        <taxon>Bacillota</taxon>
        <taxon>Bacilli</taxon>
        <taxon>Lactobacillales</taxon>
        <taxon>Lactobacillaceae</taxon>
        <taxon>Lactobacillus</taxon>
    </lineage>
</organism>
<dbReference type="InterPro" id="IPR038718">
    <property type="entry name" value="SNF2-like_sf"/>
</dbReference>
<dbReference type="AlphaFoldDB" id="A0A1Y4W1I4"/>
<dbReference type="PROSITE" id="PS51192">
    <property type="entry name" value="HELICASE_ATP_BIND_1"/>
    <property type="match status" value="1"/>
</dbReference>
<evidence type="ECO:0000313" key="6">
    <source>
        <dbReference type="EMBL" id="OUQ56177.1"/>
    </source>
</evidence>
<keyword evidence="2" id="KW-0479">Metal-binding</keyword>
<dbReference type="Proteomes" id="UP000195859">
    <property type="component" value="Unassembled WGS sequence"/>
</dbReference>
<dbReference type="Pfam" id="PF00176">
    <property type="entry name" value="SNF2-rel_dom"/>
    <property type="match status" value="1"/>
</dbReference>
<keyword evidence="1" id="KW-0378">Hydrolase</keyword>
<proteinExistence type="predicted"/>
<dbReference type="RefSeq" id="WP_087176349.1">
    <property type="nucleotide sequence ID" value="NZ_NFLS01000011.1"/>
</dbReference>
<dbReference type="InterPro" id="IPR027417">
    <property type="entry name" value="P-loop_NTPase"/>
</dbReference>
<dbReference type="GO" id="GO:0016787">
    <property type="term" value="F:hydrolase activity"/>
    <property type="evidence" value="ECO:0007669"/>
    <property type="project" value="UniProtKB-KW"/>
</dbReference>
<evidence type="ECO:0000313" key="7">
    <source>
        <dbReference type="EMBL" id="OUQ76061.1"/>
    </source>
</evidence>
<dbReference type="InterPro" id="IPR000330">
    <property type="entry name" value="SNF2_N"/>
</dbReference>
<keyword evidence="2" id="KW-0863">Zinc-finger</keyword>
<evidence type="ECO:0000259" key="5">
    <source>
        <dbReference type="PROSITE" id="PS51194"/>
    </source>
</evidence>
<feature type="domain" description="Helicase C-terminal" evidence="5">
    <location>
        <begin position="1012"/>
        <end position="1161"/>
    </location>
</feature>
<dbReference type="GO" id="GO:0004674">
    <property type="term" value="F:protein serine/threonine kinase activity"/>
    <property type="evidence" value="ECO:0007669"/>
    <property type="project" value="UniProtKB-KW"/>
</dbReference>
<feature type="domain" description="Helicase ATP-binding" evidence="4">
    <location>
        <begin position="728"/>
        <end position="887"/>
    </location>
</feature>
<reference evidence="8 9" key="1">
    <citation type="submission" date="2017-04" db="EMBL/GenBank/DDBJ databases">
        <title>Function of individual gut microbiota members based on whole genome sequencing of pure cultures obtained from chicken caecum.</title>
        <authorList>
            <person name="Medvecky M."/>
            <person name="Cejkova D."/>
            <person name="Polansky O."/>
            <person name="Karasova D."/>
            <person name="Kubasova T."/>
            <person name="Cizek A."/>
            <person name="Rychlik I."/>
        </authorList>
    </citation>
    <scope>NUCLEOTIDE SEQUENCE [LARGE SCALE GENOMIC DNA]</scope>
    <source>
        <strain evidence="8">An101</strain>
        <strain evidence="9">An115</strain>
    </source>
</reference>
<dbReference type="CDD" id="cd18793">
    <property type="entry name" value="SF2_C_SNF"/>
    <property type="match status" value="1"/>
</dbReference>
<evidence type="ECO:0000256" key="2">
    <source>
        <dbReference type="PROSITE-ProRule" id="PRU00325"/>
    </source>
</evidence>
<gene>
    <name evidence="7" type="ORF">B5E44_05770</name>
    <name evidence="6" type="ORF">B5E59_05630</name>
</gene>
<dbReference type="InterPro" id="IPR001650">
    <property type="entry name" value="Helicase_C-like"/>
</dbReference>
<comment type="caution">
    <text evidence="7">The sequence shown here is derived from an EMBL/GenBank/DDBJ whole genome shotgun (WGS) entry which is preliminary data.</text>
</comment>
<keyword evidence="7" id="KW-0723">Serine/threonine-protein kinase</keyword>
<dbReference type="SMART" id="SM00490">
    <property type="entry name" value="HELICc"/>
    <property type="match status" value="1"/>
</dbReference>
<dbReference type="SUPFAM" id="SSF52540">
    <property type="entry name" value="P-loop containing nucleoside triphosphate hydrolases"/>
    <property type="match status" value="2"/>
</dbReference>
<dbReference type="PROSITE" id="PS50966">
    <property type="entry name" value="ZF_SWIM"/>
    <property type="match status" value="1"/>
</dbReference>
<keyword evidence="7" id="KW-0418">Kinase</keyword>
<dbReference type="GO" id="GO:0008270">
    <property type="term" value="F:zinc ion binding"/>
    <property type="evidence" value="ECO:0007669"/>
    <property type="project" value="UniProtKB-KW"/>
</dbReference>
<dbReference type="Proteomes" id="UP000196293">
    <property type="component" value="Unassembled WGS sequence"/>
</dbReference>
<evidence type="ECO:0000256" key="1">
    <source>
        <dbReference type="ARBA" id="ARBA00022801"/>
    </source>
</evidence>
<evidence type="ECO:0000259" key="4">
    <source>
        <dbReference type="PROSITE" id="PS51192"/>
    </source>
</evidence>
<keyword evidence="2" id="KW-0862">Zinc</keyword>
<keyword evidence="7" id="KW-0808">Transferase</keyword>
<dbReference type="Pfam" id="PF08455">
    <property type="entry name" value="SNF2_assoc"/>
    <property type="match status" value="1"/>
</dbReference>
<dbReference type="EMBL" id="NFLS01000011">
    <property type="protein sequence ID" value="OUQ56177.1"/>
    <property type="molecule type" value="Genomic_DNA"/>
</dbReference>
<dbReference type="InterPro" id="IPR049730">
    <property type="entry name" value="SNF2/RAD54-like_C"/>
</dbReference>
<dbReference type="CDD" id="cd18012">
    <property type="entry name" value="DEXQc_arch_SWI2_SNF2"/>
    <property type="match status" value="1"/>
</dbReference>
<dbReference type="Pfam" id="PF00271">
    <property type="entry name" value="Helicase_C"/>
    <property type="match status" value="1"/>
</dbReference>
<dbReference type="PANTHER" id="PTHR10799">
    <property type="entry name" value="SNF2/RAD54 HELICASE FAMILY"/>
    <property type="match status" value="1"/>
</dbReference>
<dbReference type="InterPro" id="IPR014001">
    <property type="entry name" value="Helicase_ATP-bd"/>
</dbReference>
<evidence type="ECO:0000313" key="9">
    <source>
        <dbReference type="Proteomes" id="UP000196293"/>
    </source>
</evidence>
<keyword evidence="9" id="KW-1185">Reference proteome</keyword>
<protein>
    <submittedName>
        <fullName evidence="7">Serine/threonine protein kinase</fullName>
    </submittedName>
</protein>
<dbReference type="InterPro" id="IPR013663">
    <property type="entry name" value="Helicase_SWF/SNF/SWI_bac"/>
</dbReference>
<reference evidence="7" key="2">
    <citation type="journal article" date="2018" name="BMC Genomics">
        <title>Whole genome sequencing and function prediction of 133 gut anaerobes isolated from chicken caecum in pure cultures.</title>
        <authorList>
            <person name="Medvecky M."/>
            <person name="Cejkova D."/>
            <person name="Polansky O."/>
            <person name="Karasova D."/>
            <person name="Kubasova T."/>
            <person name="Cizek A."/>
            <person name="Rychlik I."/>
        </authorList>
    </citation>
    <scope>NUCLEOTIDE SEQUENCE</scope>
    <source>
        <strain evidence="7">An101</strain>
        <strain evidence="6">An115</strain>
    </source>
</reference>
<sequence>MANWRTLFPARILSRGEIYYDNLMIKSFDLAQDNEHFAATIQGGVGQYYNVSGRLRLDGRASELKCNCPWAKKGHRCKHEVAALLATENEQKTNKKYSTTQGTHFSDLLSEDIKESIIKAQPAVNPLDIIGDKLCNKQDYQTAMQLKLNLTEISCDHLDNKMRSYEYIWHLEQYDGSWVTLDVQFTRWQIIAIDFNAFHKLSVNQEVINALTWLKFIPEYLKDDPFDITNDAALQLLSLYSTKPKEDNDPIVLRAQTNNYGSMLSIQFKLGKGNHLYQLKDLNHLIDMVHDQQPIKLGKFFNEVIDSEKMDTSSKRWLDFIKKIVDARNLNKWGYSTETLDRIDVSDSIADEVNDLLYQGSKLYSGTRLVGYTTDKLTANIQIEEENGSAHILVEDFPTSTLITGNDNFYGYYKGVWIKYEGLTPKYLAQLGLHPGEELRFSKKNVTEFTRKVLPKLEQSDYLEISGANKLRAILPPEANFTFKFDYQDNNALCQALVQYGKNTYLLNRNFSQTERREAKRENEIEQLVKQYFSDFKNNEYLLSNDDLDRLGEFLDHGIAKFKEIGEVQITPTFRSLLKSTNTKMELGVSVNLTNELIDVDISSQKMSWEDIQAALKAYQEKRRYFVLSNGLLQHTQQPTIEQLAQTLHDLDISFTDFIHGKLQLPAYRAFYFAKEMQKANSLHFSSNEAFNQLINDLSKNQLKPSKLPTKLKSVLRPYQKEGFNWLSTLVNYNFGGILADEMGLGKTLQVIALLLARKKKNSTSLVVAPASVIYNWQNEAQKFAPELKTAVLGGTKKERALILSNANNYDLLITSYQSLNRDLESYQGLIFDIQILDEAQNIKNHQSITAQSAKVIKAHHKLALTGTPIENKLSELWSIFDYLMPNFLGSYLNFKKKFEIPIIKEEDENAENQLVEMVTPFILRRLKKDVLNDLPAKDEEIVYVTMGTKQAELYKLQTQKLIAELARQGDTEFKRAHFKIFAQITKLREICCDPHLLYENYHGNSGKLIMTIKLIKANIENGHKILLFSQFTSMLEIIQNKLAKLKIPIFVITGVTAKKERQEKIRQFNTLDKPGIFLISLKAGGTGINLTSADVVIHYDPWWNLAAENQASDRAHRMGQKHTVKIYKMVTRDSIEEKIISLQHKKADLAKIILDNNDVAQATMSKDNLLKILK</sequence>
<dbReference type="SMART" id="SM00487">
    <property type="entry name" value="DEXDc"/>
    <property type="match status" value="1"/>
</dbReference>
<dbReference type="EMBL" id="NFLZ01000012">
    <property type="protein sequence ID" value="OUQ76061.1"/>
    <property type="molecule type" value="Genomic_DNA"/>
</dbReference>
<name>A0A1Y4W1I4_9LACO</name>
<accession>A0A1Y4W1I4</accession>
<evidence type="ECO:0000313" key="8">
    <source>
        <dbReference type="Proteomes" id="UP000195859"/>
    </source>
</evidence>
<dbReference type="PROSITE" id="PS51194">
    <property type="entry name" value="HELICASE_CTER"/>
    <property type="match status" value="1"/>
</dbReference>
<feature type="domain" description="SWIM-type" evidence="3">
    <location>
        <begin position="51"/>
        <end position="88"/>
    </location>
</feature>
<dbReference type="InterPro" id="IPR007527">
    <property type="entry name" value="Znf_SWIM"/>
</dbReference>